<evidence type="ECO:0000313" key="6">
    <source>
        <dbReference type="EMBL" id="SEA99229.1"/>
    </source>
</evidence>
<evidence type="ECO:0000313" key="7">
    <source>
        <dbReference type="Proteomes" id="UP000187280"/>
    </source>
</evidence>
<dbReference type="InterPro" id="IPR008966">
    <property type="entry name" value="Adhesion_dom_sf"/>
</dbReference>
<dbReference type="GO" id="GO:0009289">
    <property type="term" value="C:pilus"/>
    <property type="evidence" value="ECO:0007669"/>
    <property type="project" value="UniProtKB-SubCell"/>
</dbReference>
<dbReference type="Pfam" id="PF00419">
    <property type="entry name" value="Fimbrial"/>
    <property type="match status" value="1"/>
</dbReference>
<dbReference type="AlphaFoldDB" id="A0A1H4FPE1"/>
<dbReference type="Gene3D" id="2.60.40.1090">
    <property type="entry name" value="Fimbrial-type adhesion domain"/>
    <property type="match status" value="1"/>
</dbReference>
<evidence type="ECO:0000256" key="2">
    <source>
        <dbReference type="ARBA" id="ARBA00006671"/>
    </source>
</evidence>
<dbReference type="InterPro" id="IPR000259">
    <property type="entry name" value="Adhesion_dom_fimbrial"/>
</dbReference>
<gene>
    <name evidence="6" type="ORF">SAMN02982996_03181</name>
</gene>
<keyword evidence="7" id="KW-1185">Reference proteome</keyword>
<comment type="subcellular location">
    <subcellularLocation>
        <location evidence="1">Fimbrium</location>
    </subcellularLocation>
</comment>
<keyword evidence="3" id="KW-0732">Signal</keyword>
<dbReference type="InterPro" id="IPR050263">
    <property type="entry name" value="Bact_Fimbrial_Adh_Pro"/>
</dbReference>
<reference evidence="6 7" key="1">
    <citation type="submission" date="2016-10" db="EMBL/GenBank/DDBJ databases">
        <authorList>
            <person name="de Groot N.N."/>
        </authorList>
    </citation>
    <scope>NUCLEOTIDE SEQUENCE [LARGE SCALE GENOMIC DNA]</scope>
    <source>
        <strain evidence="6 7">ATCC 29281</strain>
    </source>
</reference>
<evidence type="ECO:0000259" key="5">
    <source>
        <dbReference type="Pfam" id="PF00419"/>
    </source>
</evidence>
<evidence type="ECO:0000256" key="1">
    <source>
        <dbReference type="ARBA" id="ARBA00004561"/>
    </source>
</evidence>
<evidence type="ECO:0000256" key="4">
    <source>
        <dbReference type="ARBA" id="ARBA00023263"/>
    </source>
</evidence>
<dbReference type="InterPro" id="IPR036937">
    <property type="entry name" value="Adhesion_dom_fimbrial_sf"/>
</dbReference>
<name>A0A1H4FPE1_9GAMM</name>
<protein>
    <submittedName>
        <fullName evidence="6">Fimbrial protein</fullName>
    </submittedName>
</protein>
<accession>A0A1H4FPE1</accession>
<dbReference type="STRING" id="71657.SAMN02982996_03181"/>
<dbReference type="SUPFAM" id="SSF49401">
    <property type="entry name" value="Bacterial adhesins"/>
    <property type="match status" value="1"/>
</dbReference>
<organism evidence="6 7">
    <name type="scientific">Lonsdalea quercina</name>
    <dbReference type="NCBI Taxonomy" id="71657"/>
    <lineage>
        <taxon>Bacteria</taxon>
        <taxon>Pseudomonadati</taxon>
        <taxon>Pseudomonadota</taxon>
        <taxon>Gammaproteobacteria</taxon>
        <taxon>Enterobacterales</taxon>
        <taxon>Pectobacteriaceae</taxon>
        <taxon>Lonsdalea</taxon>
    </lineage>
</organism>
<proteinExistence type="inferred from homology"/>
<dbReference type="GO" id="GO:0043709">
    <property type="term" value="P:cell adhesion involved in single-species biofilm formation"/>
    <property type="evidence" value="ECO:0007669"/>
    <property type="project" value="TreeGrafter"/>
</dbReference>
<dbReference type="EMBL" id="FNQS01000014">
    <property type="protein sequence ID" value="SEA99229.1"/>
    <property type="molecule type" value="Genomic_DNA"/>
</dbReference>
<dbReference type="Proteomes" id="UP000187280">
    <property type="component" value="Unassembled WGS sequence"/>
</dbReference>
<evidence type="ECO:0000256" key="3">
    <source>
        <dbReference type="ARBA" id="ARBA00022729"/>
    </source>
</evidence>
<dbReference type="PANTHER" id="PTHR33420">
    <property type="entry name" value="FIMBRIAL SUBUNIT ELFA-RELATED"/>
    <property type="match status" value="1"/>
</dbReference>
<keyword evidence="4" id="KW-0281">Fimbrium</keyword>
<feature type="domain" description="Fimbrial-type adhesion" evidence="5">
    <location>
        <begin position="21"/>
        <end position="170"/>
    </location>
</feature>
<comment type="similarity">
    <text evidence="2">Belongs to the fimbrial protein family.</text>
</comment>
<dbReference type="PANTHER" id="PTHR33420:SF3">
    <property type="entry name" value="FIMBRIAL SUBUNIT ELFA"/>
    <property type="match status" value="1"/>
</dbReference>
<sequence length="170" mass="17890">MLLLINNLFSYVYAADDTATITITGTVKANTCAIDDNSKNQTVPLPDISDRDIQKSKTAGERSFNIILTGCGAAASAVKVTASGTADENDVMAFANNASSSEGGATGVGVYVYETDNATQFKPDGSTTETSTLTPSQDNTLTYKVAYVGTQNTATAGKFSSIMNMKFEYQ</sequence>